<evidence type="ECO:0000256" key="2">
    <source>
        <dbReference type="SAM" id="SignalP"/>
    </source>
</evidence>
<accession>A0A2S5SUL3</accession>
<proteinExistence type="predicted"/>
<dbReference type="Proteomes" id="UP000238605">
    <property type="component" value="Unassembled WGS sequence"/>
</dbReference>
<feature type="compositionally biased region" description="Low complexity" evidence="1">
    <location>
        <begin position="65"/>
        <end position="83"/>
    </location>
</feature>
<evidence type="ECO:0000256" key="1">
    <source>
        <dbReference type="SAM" id="MobiDB-lite"/>
    </source>
</evidence>
<evidence type="ECO:0000313" key="5">
    <source>
        <dbReference type="Proteomes" id="UP000238605"/>
    </source>
</evidence>
<comment type="caution">
    <text evidence="4">The sequence shown here is derived from an EMBL/GenBank/DDBJ whole genome shotgun (WGS) entry which is preliminary data.</text>
</comment>
<feature type="region of interest" description="Disordered" evidence="1">
    <location>
        <begin position="34"/>
        <end position="110"/>
    </location>
</feature>
<evidence type="ECO:0000259" key="3">
    <source>
        <dbReference type="Pfam" id="PF13511"/>
    </source>
</evidence>
<dbReference type="Pfam" id="PF13511">
    <property type="entry name" value="DUF4124"/>
    <property type="match status" value="1"/>
</dbReference>
<feature type="domain" description="DUF4124" evidence="3">
    <location>
        <begin position="15"/>
        <end position="67"/>
    </location>
</feature>
<name>A0A2S5SUL3_9BURK</name>
<gene>
    <name evidence="4" type="ORF">C1704_08890</name>
</gene>
<protein>
    <submittedName>
        <fullName evidence="4">DUF4124 domain-containing protein</fullName>
    </submittedName>
</protein>
<organism evidence="4 5">
    <name type="scientific">Caldimonas caldifontis</name>
    <dbReference type="NCBI Taxonomy" id="1452508"/>
    <lineage>
        <taxon>Bacteria</taxon>
        <taxon>Pseudomonadati</taxon>
        <taxon>Pseudomonadota</taxon>
        <taxon>Betaproteobacteria</taxon>
        <taxon>Burkholderiales</taxon>
        <taxon>Sphaerotilaceae</taxon>
        <taxon>Caldimonas</taxon>
    </lineage>
</organism>
<keyword evidence="2" id="KW-0732">Signal</keyword>
<keyword evidence="5" id="KW-1185">Reference proteome</keyword>
<dbReference type="RefSeq" id="WP_104302367.1">
    <property type="nucleotide sequence ID" value="NZ_PSNX01000007.1"/>
</dbReference>
<feature type="compositionally biased region" description="Basic and acidic residues" evidence="1">
    <location>
        <begin position="85"/>
        <end position="110"/>
    </location>
</feature>
<evidence type="ECO:0000313" key="4">
    <source>
        <dbReference type="EMBL" id="PPE66423.1"/>
    </source>
</evidence>
<sequence>MKNSTSRTLLACLGLALGLASALPAAAQWKWKDSAGKVQYSDRPPPSTVPERDILQRPSNVRSFAPAPVTETPASPAAAASAPGVDKDLEARRRAEEQARQAKEKAEKDKVAQARAENCARARNYMQTLDSGVRIARTNAQGEREILGDEARAAEAARTRELIAANCD</sequence>
<feature type="signal peptide" evidence="2">
    <location>
        <begin position="1"/>
        <end position="27"/>
    </location>
</feature>
<dbReference type="AlphaFoldDB" id="A0A2S5SUL3"/>
<feature type="chain" id="PRO_5015596255" evidence="2">
    <location>
        <begin position="28"/>
        <end position="168"/>
    </location>
</feature>
<reference evidence="4 5" key="1">
    <citation type="submission" date="2018-02" db="EMBL/GenBank/DDBJ databases">
        <title>Reclassifiation of [Polyangium] brachysporum DSM 7029 as Guopingzhaonella breviflexa gen. nov., sp. nov., a member of the family Comamonadaceae.</title>
        <authorList>
            <person name="Tang B."/>
        </authorList>
    </citation>
    <scope>NUCLEOTIDE SEQUENCE [LARGE SCALE GENOMIC DNA]</scope>
    <source>
        <strain evidence="4 5">BCRC 80649</strain>
    </source>
</reference>
<dbReference type="InterPro" id="IPR025392">
    <property type="entry name" value="DUF4124"/>
</dbReference>
<dbReference type="EMBL" id="PSNX01000007">
    <property type="protein sequence ID" value="PPE66423.1"/>
    <property type="molecule type" value="Genomic_DNA"/>
</dbReference>
<dbReference type="OrthoDB" id="9181422at2"/>